<keyword evidence="9" id="KW-0472">Membrane</keyword>
<gene>
    <name evidence="12" type="ORF">PACLA_8A056287</name>
</gene>
<comment type="caution">
    <text evidence="12">The sequence shown here is derived from an EMBL/GenBank/DDBJ whole genome shotgun (WGS) entry which is preliminary data.</text>
</comment>
<feature type="region of interest" description="Disordered" evidence="11">
    <location>
        <begin position="292"/>
        <end position="360"/>
    </location>
</feature>
<keyword evidence="4" id="KW-0479">Metal-binding</keyword>
<dbReference type="OrthoDB" id="6014057at2759"/>
<accession>A0A7D9HKN4</accession>
<feature type="compositionally biased region" description="Polar residues" evidence="11">
    <location>
        <begin position="292"/>
        <end position="306"/>
    </location>
</feature>
<evidence type="ECO:0000256" key="2">
    <source>
        <dbReference type="ARBA" id="ARBA00022679"/>
    </source>
</evidence>
<evidence type="ECO:0000256" key="9">
    <source>
        <dbReference type="ARBA" id="ARBA00023136"/>
    </source>
</evidence>
<proteinExistence type="predicted"/>
<evidence type="ECO:0000256" key="6">
    <source>
        <dbReference type="ARBA" id="ARBA00022786"/>
    </source>
</evidence>
<evidence type="ECO:0000256" key="8">
    <source>
        <dbReference type="ARBA" id="ARBA00022989"/>
    </source>
</evidence>
<organism evidence="12 13">
    <name type="scientific">Paramuricea clavata</name>
    <name type="common">Red gorgonian</name>
    <name type="synonym">Violescent sea-whip</name>
    <dbReference type="NCBI Taxonomy" id="317549"/>
    <lineage>
        <taxon>Eukaryota</taxon>
        <taxon>Metazoa</taxon>
        <taxon>Cnidaria</taxon>
        <taxon>Anthozoa</taxon>
        <taxon>Octocorallia</taxon>
        <taxon>Malacalcyonacea</taxon>
        <taxon>Plexauridae</taxon>
        <taxon>Paramuricea</taxon>
    </lineage>
</organism>
<evidence type="ECO:0000256" key="5">
    <source>
        <dbReference type="ARBA" id="ARBA00022771"/>
    </source>
</evidence>
<comment type="subcellular location">
    <subcellularLocation>
        <location evidence="1">Membrane</location>
        <topology evidence="1">Multi-pass membrane protein</topology>
    </subcellularLocation>
</comment>
<feature type="compositionally biased region" description="Basic and acidic residues" evidence="11">
    <location>
        <begin position="313"/>
        <end position="343"/>
    </location>
</feature>
<dbReference type="AlphaFoldDB" id="A0A7D9HKN4"/>
<keyword evidence="12" id="KW-0436">Ligase</keyword>
<dbReference type="Pfam" id="PF12906">
    <property type="entry name" value="RINGv"/>
    <property type="match status" value="1"/>
</dbReference>
<name>A0A7D9HKN4_PARCT</name>
<dbReference type="GO" id="GO:0016874">
    <property type="term" value="F:ligase activity"/>
    <property type="evidence" value="ECO:0007669"/>
    <property type="project" value="UniProtKB-KW"/>
</dbReference>
<protein>
    <submittedName>
        <fullName evidence="12">E3 ubiquitin- ligase MARCH8 isoform X1</fullName>
    </submittedName>
</protein>
<evidence type="ECO:0000256" key="10">
    <source>
        <dbReference type="SAM" id="Coils"/>
    </source>
</evidence>
<keyword evidence="8" id="KW-1133">Transmembrane helix</keyword>
<evidence type="ECO:0000256" key="4">
    <source>
        <dbReference type="ARBA" id="ARBA00022723"/>
    </source>
</evidence>
<dbReference type="SUPFAM" id="SSF57850">
    <property type="entry name" value="RING/U-box"/>
    <property type="match status" value="1"/>
</dbReference>
<dbReference type="Gene3D" id="3.30.40.10">
    <property type="entry name" value="Zinc/RING finger domain, C3HC4 (zinc finger)"/>
    <property type="match status" value="1"/>
</dbReference>
<keyword evidence="6" id="KW-0833">Ubl conjugation pathway</keyword>
<dbReference type="InterPro" id="IPR011016">
    <property type="entry name" value="Znf_RING-CH"/>
</dbReference>
<evidence type="ECO:0000313" key="12">
    <source>
        <dbReference type="EMBL" id="CAB3983023.1"/>
    </source>
</evidence>
<keyword evidence="5" id="KW-0863">Zinc-finger</keyword>
<dbReference type="PROSITE" id="PS51292">
    <property type="entry name" value="ZF_RING_CH"/>
    <property type="match status" value="1"/>
</dbReference>
<dbReference type="PANTHER" id="PTHR46065:SF3">
    <property type="entry name" value="FI20425P1"/>
    <property type="match status" value="1"/>
</dbReference>
<keyword evidence="10" id="KW-0175">Coiled coil</keyword>
<dbReference type="InterPro" id="IPR013083">
    <property type="entry name" value="Znf_RING/FYVE/PHD"/>
</dbReference>
<dbReference type="EMBL" id="CACRXK020000566">
    <property type="protein sequence ID" value="CAB3983023.1"/>
    <property type="molecule type" value="Genomic_DNA"/>
</dbReference>
<dbReference type="SMART" id="SM00744">
    <property type="entry name" value="RINGv"/>
    <property type="match status" value="1"/>
</dbReference>
<evidence type="ECO:0000256" key="1">
    <source>
        <dbReference type="ARBA" id="ARBA00004141"/>
    </source>
</evidence>
<reference evidence="12" key="1">
    <citation type="submission" date="2020-04" db="EMBL/GenBank/DDBJ databases">
        <authorList>
            <person name="Alioto T."/>
            <person name="Alioto T."/>
            <person name="Gomez Garrido J."/>
        </authorList>
    </citation>
    <scope>NUCLEOTIDE SEQUENCE</scope>
    <source>
        <strain evidence="12">A484AB</strain>
    </source>
</reference>
<dbReference type="GO" id="GO:0008270">
    <property type="term" value="F:zinc ion binding"/>
    <property type="evidence" value="ECO:0007669"/>
    <property type="project" value="UniProtKB-KW"/>
</dbReference>
<evidence type="ECO:0000256" key="11">
    <source>
        <dbReference type="SAM" id="MobiDB-lite"/>
    </source>
</evidence>
<dbReference type="PANTHER" id="PTHR46065">
    <property type="entry name" value="E3 UBIQUITIN-PROTEIN LIGASE MARCH 2/3 FAMILY MEMBER"/>
    <property type="match status" value="1"/>
</dbReference>
<keyword evidence="3" id="KW-0812">Transmembrane</keyword>
<dbReference type="Proteomes" id="UP001152795">
    <property type="component" value="Unassembled WGS sequence"/>
</dbReference>
<feature type="coiled-coil region" evidence="10">
    <location>
        <begin position="44"/>
        <end position="78"/>
    </location>
</feature>
<dbReference type="GO" id="GO:0016740">
    <property type="term" value="F:transferase activity"/>
    <property type="evidence" value="ECO:0007669"/>
    <property type="project" value="UniProtKB-KW"/>
</dbReference>
<keyword evidence="7" id="KW-0862">Zinc</keyword>
<sequence length="388" mass="44908">MIGKPGNIMMIFPSAYVREQADGSSLAPTRGKRCRKRPTGRSSAAEMLNFLQEYSEKREKTEEEKLTLLREMKEEKQQFYNRFFDFMEKQKSDDEPCSMKKGCCRICHEEVDLSDTDMMFPCLCWGTTMFVHQDCLKYWLLPSQSTECEVCLKKYDMNVKLKFKEMSKFSPQKSSNKSGGVQWWQQCARSFITPYGRHDEAPEPSKIFKRLQPFTCEWLTRPDVALSEYRDTITSNIPVLQEHGQKVLRKSFADKLKSHFEPTWENMQALNKKKKTPMSLQPPQMSVKNVNKVQQRDNVGSRQGQVCQLGGDKQQEDEAEKKRQHEADPSLHGEDVEEQHLSSEGESEVDETPLGVLLAAPRRPKDDPIWLRCERSRASLSFSCSTIT</sequence>
<evidence type="ECO:0000256" key="3">
    <source>
        <dbReference type="ARBA" id="ARBA00022692"/>
    </source>
</evidence>
<keyword evidence="2" id="KW-0808">Transferase</keyword>
<evidence type="ECO:0000313" key="13">
    <source>
        <dbReference type="Proteomes" id="UP001152795"/>
    </source>
</evidence>
<evidence type="ECO:0000256" key="7">
    <source>
        <dbReference type="ARBA" id="ARBA00022833"/>
    </source>
</evidence>
<keyword evidence="13" id="KW-1185">Reference proteome</keyword>
<dbReference type="GO" id="GO:0016020">
    <property type="term" value="C:membrane"/>
    <property type="evidence" value="ECO:0007669"/>
    <property type="project" value="UniProtKB-SubCell"/>
</dbReference>